<dbReference type="EMBL" id="KE346360">
    <property type="protein sequence ID" value="KJE89515.1"/>
    <property type="molecule type" value="Genomic_DNA"/>
</dbReference>
<dbReference type="SUPFAM" id="SSF48371">
    <property type="entry name" value="ARM repeat"/>
    <property type="match status" value="1"/>
</dbReference>
<evidence type="ECO:0000256" key="4">
    <source>
        <dbReference type="ARBA" id="ARBA00023242"/>
    </source>
</evidence>
<dbReference type="PhylomeDB" id="A0A0D2WI70"/>
<dbReference type="Proteomes" id="UP000008743">
    <property type="component" value="Unassembled WGS sequence"/>
</dbReference>
<evidence type="ECO:0000256" key="3">
    <source>
        <dbReference type="ARBA" id="ARBA00022448"/>
    </source>
</evidence>
<evidence type="ECO:0000313" key="6">
    <source>
        <dbReference type="Proteomes" id="UP000008743"/>
    </source>
</evidence>
<dbReference type="OrthoDB" id="435593at2759"/>
<dbReference type="STRING" id="595528.A0A0D2WI70"/>
<dbReference type="InterPro" id="IPR051345">
    <property type="entry name" value="Importin_beta-like_NTR"/>
</dbReference>
<reference evidence="6" key="1">
    <citation type="submission" date="2011-02" db="EMBL/GenBank/DDBJ databases">
        <title>The Genome Sequence of Capsaspora owczarzaki ATCC 30864.</title>
        <authorList>
            <person name="Russ C."/>
            <person name="Cuomo C."/>
            <person name="Burger G."/>
            <person name="Gray M.W."/>
            <person name="Holland P.W.H."/>
            <person name="King N."/>
            <person name="Lang F.B.F."/>
            <person name="Roger A.J."/>
            <person name="Ruiz-Trillo I."/>
            <person name="Young S.K."/>
            <person name="Zeng Q."/>
            <person name="Gargeya S."/>
            <person name="Alvarado L."/>
            <person name="Berlin A."/>
            <person name="Chapman S.B."/>
            <person name="Chen Z."/>
            <person name="Freedman E."/>
            <person name="Gellesch M."/>
            <person name="Goldberg J."/>
            <person name="Griggs A."/>
            <person name="Gujja S."/>
            <person name="Heilman E."/>
            <person name="Heiman D."/>
            <person name="Howarth C."/>
            <person name="Mehta T."/>
            <person name="Neiman D."/>
            <person name="Pearson M."/>
            <person name="Roberts A."/>
            <person name="Saif S."/>
            <person name="Shea T."/>
            <person name="Shenoy N."/>
            <person name="Sisk P."/>
            <person name="Stolte C."/>
            <person name="Sykes S."/>
            <person name="White J."/>
            <person name="Yandava C."/>
            <person name="Haas B."/>
            <person name="Nusbaum C."/>
            <person name="Birren B."/>
        </authorList>
    </citation>
    <scope>NUCLEOTIDE SEQUENCE</scope>
    <source>
        <strain evidence="6">ATCC 30864</strain>
    </source>
</reference>
<dbReference type="RefSeq" id="XP_004365842.2">
    <property type="nucleotide sequence ID" value="XM_004365785.2"/>
</dbReference>
<protein>
    <recommendedName>
        <fullName evidence="7">Importin N-terminal domain-containing protein</fullName>
    </recommendedName>
</protein>
<comment type="subcellular location">
    <subcellularLocation>
        <location evidence="1">Nucleus</location>
    </subcellularLocation>
</comment>
<comment type="similarity">
    <text evidence="2">Belongs to the importin beta family.</text>
</comment>
<dbReference type="PANTHER" id="PTHR12363:SF33">
    <property type="entry name" value="IMPORTIN-13"/>
    <property type="match status" value="1"/>
</dbReference>
<dbReference type="PANTHER" id="PTHR12363">
    <property type="entry name" value="TRANSPORTIN 3 AND IMPORTIN 13"/>
    <property type="match status" value="1"/>
</dbReference>
<keyword evidence="4" id="KW-0539">Nucleus</keyword>
<proteinExistence type="inferred from homology"/>
<dbReference type="GO" id="GO:0005737">
    <property type="term" value="C:cytoplasm"/>
    <property type="evidence" value="ECO:0007669"/>
    <property type="project" value="TreeGrafter"/>
</dbReference>
<evidence type="ECO:0000313" key="5">
    <source>
        <dbReference type="EMBL" id="KJE89515.1"/>
    </source>
</evidence>
<accession>A0A0D2WI70</accession>
<keyword evidence="3" id="KW-0813">Transport</keyword>
<dbReference type="AlphaFoldDB" id="A0A0D2WI70"/>
<name>A0A0D2WI70_CAPO3</name>
<dbReference type="InterPro" id="IPR011989">
    <property type="entry name" value="ARM-like"/>
</dbReference>
<dbReference type="InParanoid" id="A0A0D2WI70"/>
<dbReference type="Gene3D" id="1.25.10.10">
    <property type="entry name" value="Leucine-rich Repeat Variant"/>
    <property type="match status" value="1"/>
</dbReference>
<dbReference type="InterPro" id="IPR016024">
    <property type="entry name" value="ARM-type_fold"/>
</dbReference>
<evidence type="ECO:0000256" key="2">
    <source>
        <dbReference type="ARBA" id="ARBA00007991"/>
    </source>
</evidence>
<dbReference type="GO" id="GO:0006606">
    <property type="term" value="P:protein import into nucleus"/>
    <property type="evidence" value="ECO:0007669"/>
    <property type="project" value="TreeGrafter"/>
</dbReference>
<organism evidence="5 6">
    <name type="scientific">Capsaspora owczarzaki (strain ATCC 30864)</name>
    <dbReference type="NCBI Taxonomy" id="595528"/>
    <lineage>
        <taxon>Eukaryota</taxon>
        <taxon>Filasterea</taxon>
        <taxon>Capsaspora</taxon>
    </lineage>
</organism>
<gene>
    <name evidence="5" type="ORF">CAOG_000971</name>
</gene>
<dbReference type="GO" id="GO:0005634">
    <property type="term" value="C:nucleus"/>
    <property type="evidence" value="ECO:0007669"/>
    <property type="project" value="UniProtKB-SubCell"/>
</dbReference>
<evidence type="ECO:0008006" key="7">
    <source>
        <dbReference type="Google" id="ProtNLM"/>
    </source>
</evidence>
<keyword evidence="6" id="KW-1185">Reference proteome</keyword>
<evidence type="ECO:0000256" key="1">
    <source>
        <dbReference type="ARBA" id="ARBA00004123"/>
    </source>
</evidence>
<sequence length="1140" mass="127965">MQRLPELSKDPNQPPSLQEAIAVFHISVYGNTAHISLQDATKWIRELQDSIHGWAVSRCILQLVEDPATYSQLDAGIFTGAAMLLRKKMQDVKLVAGQLQQIVELREVVLTWIALFDERGDSATVTQLAMIVALIAARLTNWNDLVRLAITSLARTQSMTISSVPPDPSLPQQGEPTGPSERFDLDFHAYALEQQQQQAQLQLPAPPSLVAWTGICKCISEFVEECQRHNGSTRDRMSRALRHDGLLILSFLEAAMTFGCMVAPNVALQEVVFKTYSAAVALGIFRCDQLLQTTMLTAPFDALSQDFNLSLAASEAAANLFTQSWRASHNTLFPVLSKRLLENILPLYQQLIQEYLANPEDDSSEDKLQVAGRLVPVFVSFATSYLHLWHDVLPFALPPFAYVVEIMVFLTQHPAHKHAQLVFEFWEQLIERCKHFSFNEEIDLAEIERECQPWFQQLVGIFIRMCTIQEESNELNEYNETLLEDGRVTDVFDTTRSTCRKLVRAFVEEFSPRIFVEACFPYIENAYKTNSWTELEGALQIASELYRRAGSFDRTPVANQPVDPETQALHKMLANTLMALCVDVTQEDIPPCLRTLSVRKAIMRVIGNANEWLTNHPTYMMPAFTTLLSGLQQQEPDVTKRAAYALYRFTEVLDSEYAPMFMPHLLQLVLNAESLAFRDTDDFLDIFKSFGQAVCQVPATECLPAIQQAVEVTLVGLRNCVAQAVASQGAIETSNRKQRAGFIKASELHVANPLLTVQHFLDRIRKILEPFPSMRSWHERQNRLAGHTIDVAAAHPFPSLLQMVWADIVNVMTQFAFDADTLNSAISLLGEFFRNGASGTLCLPLLPDLAQLVVSLYTPATQFHYSILWFAERLLESFADVSSFRGDEGFPASDPLAAAMPQEERDRVRDTLYSMVANVATVTFALLRQSLDGQHETCAGLFALLELLVDRAPLFFLQCDLLTPSLEISTLCISADSNTMCESATHFVVEVFNTQRQDRRAAIPVPGENELEFDSNPSFAEAPLNGLALSAEQQVQLALLQQLVPQFAPPMIRAILFDSIKHSNSEKRINSLVHVLQVFGQIDPNLVSNVATDMLQDTPMSEHARFEQAQAARQEVLQVLSRSPYRGTEMRQALRGLHRQ</sequence>